<organism evidence="2 3">
    <name type="scientific">Acrobeloides nanus</name>
    <dbReference type="NCBI Taxonomy" id="290746"/>
    <lineage>
        <taxon>Eukaryota</taxon>
        <taxon>Metazoa</taxon>
        <taxon>Ecdysozoa</taxon>
        <taxon>Nematoda</taxon>
        <taxon>Chromadorea</taxon>
        <taxon>Rhabditida</taxon>
        <taxon>Tylenchina</taxon>
        <taxon>Cephalobomorpha</taxon>
        <taxon>Cephaloboidea</taxon>
        <taxon>Cephalobidae</taxon>
        <taxon>Acrobeloides</taxon>
    </lineage>
</organism>
<name>A0A914DZ21_9BILA</name>
<dbReference type="AlphaFoldDB" id="A0A914DZ21"/>
<evidence type="ECO:0000313" key="3">
    <source>
        <dbReference type="WBParaSite" id="ACRNAN_scaffold4711.g20140.t1"/>
    </source>
</evidence>
<dbReference type="SUPFAM" id="SSF81321">
    <property type="entry name" value="Family A G protein-coupled receptor-like"/>
    <property type="match status" value="1"/>
</dbReference>
<evidence type="ECO:0000256" key="1">
    <source>
        <dbReference type="SAM" id="Phobius"/>
    </source>
</evidence>
<evidence type="ECO:0000313" key="2">
    <source>
        <dbReference type="Proteomes" id="UP000887540"/>
    </source>
</evidence>
<reference evidence="3" key="1">
    <citation type="submission" date="2022-11" db="UniProtKB">
        <authorList>
            <consortium name="WormBaseParasite"/>
        </authorList>
    </citation>
    <scope>IDENTIFICATION</scope>
</reference>
<dbReference type="WBParaSite" id="ACRNAN_scaffold4711.g20140.t1">
    <property type="protein sequence ID" value="ACRNAN_scaffold4711.g20140.t1"/>
    <property type="gene ID" value="ACRNAN_scaffold4711.g20140"/>
</dbReference>
<proteinExistence type="predicted"/>
<feature type="transmembrane region" description="Helical" evidence="1">
    <location>
        <begin position="48"/>
        <end position="73"/>
    </location>
</feature>
<keyword evidence="1" id="KW-1133">Transmembrane helix</keyword>
<sequence>MYPSINIGEQIPVIIFRILIGTVSLIGNGIILHIAIKFNKFRATYCNCLIALLAFAEFVLGIGMVIRALYSIFIYEYIKDDNENSVIDEESLIYNPYACVIAVSILKKGLTFYV</sequence>
<accession>A0A914DZ21</accession>
<dbReference type="Proteomes" id="UP000887540">
    <property type="component" value="Unplaced"/>
</dbReference>
<keyword evidence="1" id="KW-0472">Membrane</keyword>
<protein>
    <submittedName>
        <fullName evidence="3">Uncharacterized protein</fullName>
    </submittedName>
</protein>
<keyword evidence="2" id="KW-1185">Reference proteome</keyword>
<keyword evidence="1" id="KW-0812">Transmembrane</keyword>
<dbReference type="Gene3D" id="1.20.1070.10">
    <property type="entry name" value="Rhodopsin 7-helix transmembrane proteins"/>
    <property type="match status" value="1"/>
</dbReference>
<feature type="transmembrane region" description="Helical" evidence="1">
    <location>
        <begin position="14"/>
        <end position="36"/>
    </location>
</feature>